<dbReference type="Gene3D" id="3.20.20.70">
    <property type="entry name" value="Aldolase class I"/>
    <property type="match status" value="1"/>
</dbReference>
<keyword evidence="11" id="KW-0328">Glycosyltransferase</keyword>
<evidence type="ECO:0000256" key="1">
    <source>
        <dbReference type="ARBA" id="ARBA00004952"/>
    </source>
</evidence>
<dbReference type="PIRSF" id="PIRSF000484">
    <property type="entry name" value="NAPRT"/>
    <property type="match status" value="1"/>
</dbReference>
<dbReference type="InterPro" id="IPR007229">
    <property type="entry name" value="Nic_PRibTrfase-Fam"/>
</dbReference>
<keyword evidence="6 9" id="KW-0662">Pyridine nucleotide biosynthesis</keyword>
<organism evidence="11 12">
    <name type="scientific">Auritidibacter ignavus</name>
    <dbReference type="NCBI Taxonomy" id="678932"/>
    <lineage>
        <taxon>Bacteria</taxon>
        <taxon>Bacillati</taxon>
        <taxon>Actinomycetota</taxon>
        <taxon>Actinomycetes</taxon>
        <taxon>Micrococcales</taxon>
        <taxon>Micrococcaceae</taxon>
        <taxon>Auritidibacter</taxon>
    </lineage>
</organism>
<keyword evidence="5 9" id="KW-0436">Ligase</keyword>
<dbReference type="EC" id="6.3.4.21" evidence="3 9"/>
<evidence type="ECO:0000313" key="12">
    <source>
        <dbReference type="Proteomes" id="UP001224674"/>
    </source>
</evidence>
<accession>A0AAJ6DD12</accession>
<dbReference type="GO" id="GO:0004516">
    <property type="term" value="F:nicotinate phosphoribosyltransferase activity"/>
    <property type="evidence" value="ECO:0007669"/>
    <property type="project" value="UniProtKB-UniRule"/>
</dbReference>
<dbReference type="InterPro" id="IPR013785">
    <property type="entry name" value="Aldolase_TIM"/>
</dbReference>
<dbReference type="InterPro" id="IPR006405">
    <property type="entry name" value="Nic_PRibTrfase_pncB"/>
</dbReference>
<dbReference type="NCBIfam" id="NF009131">
    <property type="entry name" value="PRK12484.1"/>
    <property type="match status" value="1"/>
</dbReference>
<comment type="function">
    <text evidence="9">Catalyzes the first step in the biosynthesis of NAD from nicotinic acid, the ATP-dependent synthesis of beta-nicotinate D-ribonucleotide from nicotinate and 5-phospho-D-ribose 1-phosphate.</text>
</comment>
<dbReference type="Gene3D" id="3.20.140.10">
    <property type="entry name" value="nicotinate phosphoribosyltransferase"/>
    <property type="match status" value="1"/>
</dbReference>
<evidence type="ECO:0000256" key="8">
    <source>
        <dbReference type="ARBA" id="ARBA00048668"/>
    </source>
</evidence>
<dbReference type="InterPro" id="IPR036068">
    <property type="entry name" value="Nicotinate_pribotase-like_C"/>
</dbReference>
<feature type="domain" description="Nicotinate phosphoribosyltransferase N-terminal" evidence="10">
    <location>
        <begin position="18"/>
        <end position="142"/>
    </location>
</feature>
<evidence type="ECO:0000256" key="4">
    <source>
        <dbReference type="ARBA" id="ARBA00022553"/>
    </source>
</evidence>
<reference evidence="11 12" key="1">
    <citation type="submission" date="2023-03" db="EMBL/GenBank/DDBJ databases">
        <title>Complete genome sequences of several Auritidibacter ignavus strains isolated from ear infections.</title>
        <authorList>
            <person name="Baehr T."/>
            <person name="Baumhoegger A.M."/>
        </authorList>
    </citation>
    <scope>NUCLEOTIDE SEQUENCE [LARGE SCALE GENOMIC DNA]</scope>
    <source>
        <strain evidence="11 12">BABAE-6</strain>
    </source>
</reference>
<evidence type="ECO:0000313" key="11">
    <source>
        <dbReference type="EMBL" id="WGH93387.1"/>
    </source>
</evidence>
<protein>
    <recommendedName>
        <fullName evidence="3 9">Nicotinate phosphoribosyltransferase</fullName>
        <ecNumber evidence="3 9">6.3.4.21</ecNumber>
    </recommendedName>
</protein>
<proteinExistence type="inferred from homology"/>
<keyword evidence="7 9" id="KW-0808">Transferase</keyword>
<name>A0AAJ6DD12_9MICC</name>
<comment type="PTM">
    <text evidence="9">Transiently phosphorylated on a His residue during the reaction cycle. Phosphorylation strongly increases the affinity for substrates and increases the rate of nicotinate D-ribonucleotide production. Dephosphorylation regenerates the low-affinity form of the enzyme, leading to product release.</text>
</comment>
<dbReference type="GO" id="GO:0016757">
    <property type="term" value="F:glycosyltransferase activity"/>
    <property type="evidence" value="ECO:0007669"/>
    <property type="project" value="UniProtKB-KW"/>
</dbReference>
<dbReference type="InterPro" id="IPR040727">
    <property type="entry name" value="NAPRTase_N"/>
</dbReference>
<comment type="catalytic activity">
    <reaction evidence="8 9">
        <text>5-phospho-alpha-D-ribose 1-diphosphate + nicotinate + ATP + H2O = nicotinate beta-D-ribonucleotide + ADP + phosphate + diphosphate</text>
        <dbReference type="Rhea" id="RHEA:36163"/>
        <dbReference type="ChEBI" id="CHEBI:15377"/>
        <dbReference type="ChEBI" id="CHEBI:30616"/>
        <dbReference type="ChEBI" id="CHEBI:32544"/>
        <dbReference type="ChEBI" id="CHEBI:33019"/>
        <dbReference type="ChEBI" id="CHEBI:43474"/>
        <dbReference type="ChEBI" id="CHEBI:57502"/>
        <dbReference type="ChEBI" id="CHEBI:58017"/>
        <dbReference type="ChEBI" id="CHEBI:456216"/>
        <dbReference type="EC" id="6.3.4.21"/>
    </reaction>
</comment>
<dbReference type="SUPFAM" id="SSF51690">
    <property type="entry name" value="Nicotinate/Quinolinate PRTase C-terminal domain-like"/>
    <property type="match status" value="1"/>
</dbReference>
<dbReference type="Pfam" id="PF17767">
    <property type="entry name" value="NAPRTase_N"/>
    <property type="match status" value="1"/>
</dbReference>
<evidence type="ECO:0000256" key="2">
    <source>
        <dbReference type="ARBA" id="ARBA00010897"/>
    </source>
</evidence>
<evidence type="ECO:0000256" key="7">
    <source>
        <dbReference type="ARBA" id="ARBA00022679"/>
    </source>
</evidence>
<keyword evidence="12" id="KW-1185">Reference proteome</keyword>
<evidence type="ECO:0000256" key="9">
    <source>
        <dbReference type="RuleBase" id="RU365100"/>
    </source>
</evidence>
<dbReference type="PANTHER" id="PTHR11098:SF8">
    <property type="entry name" value="NICOTINATE PHOSPHORIBOSYLTRANSFERASE PNCB1"/>
    <property type="match status" value="1"/>
</dbReference>
<keyword evidence="4" id="KW-0597">Phosphoprotein</keyword>
<dbReference type="GO" id="GO:0005829">
    <property type="term" value="C:cytosol"/>
    <property type="evidence" value="ECO:0007669"/>
    <property type="project" value="TreeGrafter"/>
</dbReference>
<sequence>MSILDHSETNRGFWPSSLFTDHYELTMLDTAMASGAAHRPSIFELFARRLPEGRRYGVVAGTGRFLEGLKHFRFTDAELGFLSDHRVVTDKTLAWLADFTFSGTIYGYPEGEVYFPHSPILQVEATFAEACLLETYALSILNFDSAVASAASRMVRAAGERPCIEMGSRRTHEESAVAAARAAYVAGFGSTSNLEAGARYGIPTGGTAAHSLTLLHDTEREAFQAQVDTLGPDTTLLVDTYDIAQGVRTAVEVAGPGLGKVRIDSGDLIEQAHSVRELLDELGNTDTGIMVTSDLDEYAIAGLRSAPVNAYGVGTKLVTGSGAPTASMVYKLTARAADDGSWHNVAKASQGKKSVGGRKYAARQLTPSGVAAAELLSVDEPITSDQTHRDLVVKLVDHGEIDERYIGQAGVQRAVARHRKSLAELPRTAFRLQAGDPVIPSLFQEIDFPRDR</sequence>
<comment type="pathway">
    <text evidence="1 9">Cofactor biosynthesis; NAD(+) biosynthesis; nicotinate D-ribonucleotide from nicotinate: step 1/1.</text>
</comment>
<dbReference type="AlphaFoldDB" id="A0AAJ6DD12"/>
<dbReference type="NCBIfam" id="TIGR01513">
    <property type="entry name" value="NAPRTase_put"/>
    <property type="match status" value="1"/>
</dbReference>
<evidence type="ECO:0000256" key="5">
    <source>
        <dbReference type="ARBA" id="ARBA00022598"/>
    </source>
</evidence>
<comment type="similarity">
    <text evidence="2 9">Belongs to the NAPRTase family.</text>
</comment>
<dbReference type="NCBIfam" id="NF006698">
    <property type="entry name" value="PRK09243.1-5"/>
    <property type="match status" value="1"/>
</dbReference>
<gene>
    <name evidence="11" type="ORF">QDX21_00775</name>
</gene>
<dbReference type="PANTHER" id="PTHR11098">
    <property type="entry name" value="NICOTINATE PHOSPHORIBOSYLTRANSFERASE"/>
    <property type="match status" value="1"/>
</dbReference>
<dbReference type="Proteomes" id="UP001224674">
    <property type="component" value="Chromosome"/>
</dbReference>
<evidence type="ECO:0000256" key="6">
    <source>
        <dbReference type="ARBA" id="ARBA00022642"/>
    </source>
</evidence>
<evidence type="ECO:0000256" key="3">
    <source>
        <dbReference type="ARBA" id="ARBA00013236"/>
    </source>
</evidence>
<dbReference type="GO" id="GO:0034355">
    <property type="term" value="P:NAD+ biosynthetic process via the salvage pathway"/>
    <property type="evidence" value="ECO:0007669"/>
    <property type="project" value="TreeGrafter"/>
</dbReference>
<evidence type="ECO:0000259" key="10">
    <source>
        <dbReference type="Pfam" id="PF17767"/>
    </source>
</evidence>
<dbReference type="SUPFAM" id="SSF54675">
    <property type="entry name" value="Nicotinate/Quinolinate PRTase N-terminal domain-like"/>
    <property type="match status" value="1"/>
</dbReference>
<dbReference type="EMBL" id="CP122566">
    <property type="protein sequence ID" value="WGH93387.1"/>
    <property type="molecule type" value="Genomic_DNA"/>
</dbReference>